<dbReference type="InterPro" id="IPR018062">
    <property type="entry name" value="HTH_AraC-typ_CS"/>
</dbReference>
<dbReference type="AlphaFoldDB" id="A0A6N2WHL0"/>
<dbReference type="Gene3D" id="1.10.10.60">
    <property type="entry name" value="Homeodomain-like"/>
    <property type="match status" value="2"/>
</dbReference>
<dbReference type="InterPro" id="IPR014710">
    <property type="entry name" value="RmlC-like_jellyroll"/>
</dbReference>
<dbReference type="PRINTS" id="PR00032">
    <property type="entry name" value="HTHARAC"/>
</dbReference>
<name>A0A6N2WHL0_9FIRM</name>
<evidence type="ECO:0000259" key="4">
    <source>
        <dbReference type="PROSITE" id="PS01124"/>
    </source>
</evidence>
<evidence type="ECO:0000313" key="5">
    <source>
        <dbReference type="EMBL" id="VYT41698.1"/>
    </source>
</evidence>
<sequence length="306" mass="35182">MNHVHGIQYKNNSKEELFPDFGPDFPYTCSYVEFDRCIGGQIPWHWHKEIELFYIEKGTLEYDTPGGKIVFPEGSGGMVNSNILHSTKSLDPKKDTIQLDHIFDSSLISGQHGSLLDQKYILPFTGSPQAEILSFYPRTPKEKRLLKLLRDSFFLSPHEFGYEILLRSALSKLWCLMLSLSRPLLGQKKPQSGSDQKIKSMMEYIQDHYSEKLTVPRIALAAYISERECFRIFRQSLGITPSEYVKNFRIRQACIMLSDPSLSVSYIGQSCGLGSSSYFGKTFREVMGCTPREYRCKWQNPDIKQQ</sequence>
<dbReference type="PROSITE" id="PS00041">
    <property type="entry name" value="HTH_ARAC_FAMILY_1"/>
    <property type="match status" value="1"/>
</dbReference>
<gene>
    <name evidence="5" type="primary">araC_2</name>
    <name evidence="5" type="ORF">ACLFYP115_03383</name>
</gene>
<protein>
    <submittedName>
        <fullName evidence="5">Arabinose operon regulatory protein</fullName>
    </submittedName>
</protein>
<dbReference type="CDD" id="cd02208">
    <property type="entry name" value="cupin_RmlC-like"/>
    <property type="match status" value="1"/>
</dbReference>
<dbReference type="InterPro" id="IPR011051">
    <property type="entry name" value="RmlC_Cupin_sf"/>
</dbReference>
<dbReference type="InterPro" id="IPR009057">
    <property type="entry name" value="Homeodomain-like_sf"/>
</dbReference>
<dbReference type="SMART" id="SM00342">
    <property type="entry name" value="HTH_ARAC"/>
    <property type="match status" value="1"/>
</dbReference>
<accession>A0A6N2WHL0</accession>
<dbReference type="Pfam" id="PF12833">
    <property type="entry name" value="HTH_18"/>
    <property type="match status" value="1"/>
</dbReference>
<dbReference type="EMBL" id="CACRSQ010000010">
    <property type="protein sequence ID" value="VYT41698.1"/>
    <property type="molecule type" value="Genomic_DNA"/>
</dbReference>
<dbReference type="SUPFAM" id="SSF46689">
    <property type="entry name" value="Homeodomain-like"/>
    <property type="match status" value="2"/>
</dbReference>
<dbReference type="PROSITE" id="PS01124">
    <property type="entry name" value="HTH_ARAC_FAMILY_2"/>
    <property type="match status" value="1"/>
</dbReference>
<dbReference type="InterPro" id="IPR020449">
    <property type="entry name" value="Tscrpt_reg_AraC-type_HTH"/>
</dbReference>
<dbReference type="RefSeq" id="WP_156340717.1">
    <property type="nucleotide sequence ID" value="NZ_CACRSQ010000010.1"/>
</dbReference>
<feature type="domain" description="HTH araC/xylS-type" evidence="4">
    <location>
        <begin position="199"/>
        <end position="297"/>
    </location>
</feature>
<evidence type="ECO:0000256" key="1">
    <source>
        <dbReference type="ARBA" id="ARBA00023015"/>
    </source>
</evidence>
<reference evidence="5" key="1">
    <citation type="submission" date="2019-11" db="EMBL/GenBank/DDBJ databases">
        <authorList>
            <person name="Feng L."/>
        </authorList>
    </citation>
    <scope>NUCLEOTIDE SEQUENCE</scope>
    <source>
        <strain evidence="5">AcaccaeLFYP115</strain>
    </source>
</reference>
<keyword evidence="2" id="KW-0238">DNA-binding</keyword>
<dbReference type="Gene3D" id="2.60.120.10">
    <property type="entry name" value="Jelly Rolls"/>
    <property type="match status" value="1"/>
</dbReference>
<evidence type="ECO:0000256" key="2">
    <source>
        <dbReference type="ARBA" id="ARBA00023125"/>
    </source>
</evidence>
<dbReference type="InterPro" id="IPR018060">
    <property type="entry name" value="HTH_AraC"/>
</dbReference>
<keyword evidence="1" id="KW-0805">Transcription regulation</keyword>
<dbReference type="GO" id="GO:0003700">
    <property type="term" value="F:DNA-binding transcription factor activity"/>
    <property type="evidence" value="ECO:0007669"/>
    <property type="project" value="InterPro"/>
</dbReference>
<organism evidence="5">
    <name type="scientific">Anaerostipes caccae</name>
    <dbReference type="NCBI Taxonomy" id="105841"/>
    <lineage>
        <taxon>Bacteria</taxon>
        <taxon>Bacillati</taxon>
        <taxon>Bacillota</taxon>
        <taxon>Clostridia</taxon>
        <taxon>Lachnospirales</taxon>
        <taxon>Lachnospiraceae</taxon>
        <taxon>Anaerostipes</taxon>
    </lineage>
</organism>
<keyword evidence="3" id="KW-0804">Transcription</keyword>
<dbReference type="PANTHER" id="PTHR43280">
    <property type="entry name" value="ARAC-FAMILY TRANSCRIPTIONAL REGULATOR"/>
    <property type="match status" value="1"/>
</dbReference>
<dbReference type="SUPFAM" id="SSF51182">
    <property type="entry name" value="RmlC-like cupins"/>
    <property type="match status" value="1"/>
</dbReference>
<proteinExistence type="predicted"/>
<evidence type="ECO:0000256" key="3">
    <source>
        <dbReference type="ARBA" id="ARBA00023163"/>
    </source>
</evidence>
<dbReference type="GO" id="GO:0043565">
    <property type="term" value="F:sequence-specific DNA binding"/>
    <property type="evidence" value="ECO:0007669"/>
    <property type="project" value="InterPro"/>
</dbReference>
<dbReference type="PANTHER" id="PTHR43280:SF27">
    <property type="entry name" value="TRANSCRIPTIONAL REGULATOR MTLR"/>
    <property type="match status" value="1"/>
</dbReference>